<gene>
    <name evidence="2" type="ORF">Q9L58_001599</name>
</gene>
<dbReference type="PANTHER" id="PTHR21248">
    <property type="entry name" value="CARDIOLIPIN SYNTHASE"/>
    <property type="match status" value="1"/>
</dbReference>
<sequence>MTPCQQWHGMSLNAFPLNLTVLTLHLILNLPLPRSLMAFPFHSSTPPPDHRLSHPLSQLSQAVDSELLESYETHLQNSQATPLSRADRNLCVEFVRGLAGPNNDSTSSLRMAPESPLPLSSLLTSSTPRAFHVGTGLSVTTLLSSIIASADSEVLFVTCFWSPSESREIFSDALRTLSERRIASGSKDKVKVRIGFSSSGVWQKLSHPSTPRGKEYLPETWEKLGLPALQELEGLDVGVRSIFYLPFSVLHGKFCIVDRKVLVLPSSNVSWEVWGECASIFEGGIVNTFLKFWKGVWGFGPESEELEDASKEDLLVADLDGAGSIDHSLTPISAPVAMSEFPSNPAITYPTLFIPQPHHRNPRFHLPRPLSCLSPRPAPPIYPQTPQNALILLAIARAERSVYIQTPNLTSQPLIDALATAVRRGVVVELVTCRRMMLLEQIVTTAGAGVTEWCVRRLVKRVVNNGLPDGERGAGGGGGRGLWVYYYSGPVSSKSATHEEHTAGHAMQHAVKSHVKAMIVDNRITVLGSANGDRASWYTSQEVNIAVFSEDFAEVVRRDLVEGLGGRLECVYAGREGECVLGVMARGWREGV</sequence>
<protein>
    <recommendedName>
        <fullName evidence="1">PLD phosphodiesterase domain-containing protein</fullName>
    </recommendedName>
</protein>
<proteinExistence type="predicted"/>
<comment type="caution">
    <text evidence="2">The sequence shown here is derived from an EMBL/GenBank/DDBJ whole genome shotgun (WGS) entry which is preliminary data.</text>
</comment>
<evidence type="ECO:0000313" key="2">
    <source>
        <dbReference type="EMBL" id="KAL0639372.1"/>
    </source>
</evidence>
<dbReference type="SUPFAM" id="SSF56024">
    <property type="entry name" value="Phospholipase D/nuclease"/>
    <property type="match status" value="2"/>
</dbReference>
<dbReference type="InterPro" id="IPR001736">
    <property type="entry name" value="PLipase_D/transphosphatidylase"/>
</dbReference>
<dbReference type="PANTHER" id="PTHR21248:SF11">
    <property type="entry name" value="PLD PHOSPHODIESTERASE DOMAIN-CONTAINING PROTEIN"/>
    <property type="match status" value="1"/>
</dbReference>
<accession>A0ABR3GUH5</accession>
<dbReference type="CDD" id="cd00138">
    <property type="entry name" value="PLDc_SF"/>
    <property type="match status" value="1"/>
</dbReference>
<keyword evidence="3" id="KW-1185">Reference proteome</keyword>
<dbReference type="PROSITE" id="PS50035">
    <property type="entry name" value="PLD"/>
    <property type="match status" value="1"/>
</dbReference>
<reference evidence="2 3" key="1">
    <citation type="submission" date="2024-02" db="EMBL/GenBank/DDBJ databases">
        <title>Discinaceae phylogenomics.</title>
        <authorList>
            <person name="Dirks A.C."/>
            <person name="James T.Y."/>
        </authorList>
    </citation>
    <scope>NUCLEOTIDE SEQUENCE [LARGE SCALE GENOMIC DNA]</scope>
    <source>
        <strain evidence="2 3">ACD0624</strain>
    </source>
</reference>
<dbReference type="Pfam" id="PF13091">
    <property type="entry name" value="PLDc_2"/>
    <property type="match status" value="1"/>
</dbReference>
<evidence type="ECO:0000259" key="1">
    <source>
        <dbReference type="PROSITE" id="PS50035"/>
    </source>
</evidence>
<organism evidence="2 3">
    <name type="scientific">Discina gigas</name>
    <dbReference type="NCBI Taxonomy" id="1032678"/>
    <lineage>
        <taxon>Eukaryota</taxon>
        <taxon>Fungi</taxon>
        <taxon>Dikarya</taxon>
        <taxon>Ascomycota</taxon>
        <taxon>Pezizomycotina</taxon>
        <taxon>Pezizomycetes</taxon>
        <taxon>Pezizales</taxon>
        <taxon>Discinaceae</taxon>
        <taxon>Discina</taxon>
    </lineage>
</organism>
<dbReference type="Proteomes" id="UP001447188">
    <property type="component" value="Unassembled WGS sequence"/>
</dbReference>
<evidence type="ECO:0000313" key="3">
    <source>
        <dbReference type="Proteomes" id="UP001447188"/>
    </source>
</evidence>
<name>A0ABR3GUH5_9PEZI</name>
<dbReference type="EMBL" id="JBBBZM010000012">
    <property type="protein sequence ID" value="KAL0639372.1"/>
    <property type="molecule type" value="Genomic_DNA"/>
</dbReference>
<dbReference type="InterPro" id="IPR025202">
    <property type="entry name" value="PLD-like_dom"/>
</dbReference>
<dbReference type="SMART" id="SM00155">
    <property type="entry name" value="PLDc"/>
    <property type="match status" value="2"/>
</dbReference>
<dbReference type="Gene3D" id="3.30.870.10">
    <property type="entry name" value="Endonuclease Chain A"/>
    <property type="match status" value="2"/>
</dbReference>
<feature type="domain" description="PLD phosphodiesterase" evidence="1">
    <location>
        <begin position="509"/>
        <end position="536"/>
    </location>
</feature>